<feature type="repeat" description="WD" evidence="5">
    <location>
        <begin position="201"/>
        <end position="243"/>
    </location>
</feature>
<dbReference type="PROSITE" id="PS50896">
    <property type="entry name" value="LISH"/>
    <property type="match status" value="1"/>
</dbReference>
<keyword evidence="4" id="KW-0539">Nucleus</keyword>
<feature type="repeat" description="WD" evidence="5">
    <location>
        <begin position="420"/>
        <end position="466"/>
    </location>
</feature>
<protein>
    <recommendedName>
        <fullName evidence="8">LisH domain-containing protein</fullName>
    </recommendedName>
</protein>
<feature type="repeat" description="WD" evidence="5">
    <location>
        <begin position="378"/>
        <end position="412"/>
    </location>
</feature>
<dbReference type="GO" id="GO:0034967">
    <property type="term" value="C:Set3 complex"/>
    <property type="evidence" value="ECO:0007669"/>
    <property type="project" value="TreeGrafter"/>
</dbReference>
<dbReference type="OMA" id="KWNKCGN"/>
<dbReference type="OrthoDB" id="1367865at2759"/>
<organism evidence="6 7">
    <name type="scientific">Pneumocystis murina (strain B123)</name>
    <name type="common">Mouse pneumocystis pneumonia agent</name>
    <name type="synonym">Pneumocystis carinii f. sp. muris</name>
    <dbReference type="NCBI Taxonomy" id="1069680"/>
    <lineage>
        <taxon>Eukaryota</taxon>
        <taxon>Fungi</taxon>
        <taxon>Dikarya</taxon>
        <taxon>Ascomycota</taxon>
        <taxon>Taphrinomycotina</taxon>
        <taxon>Pneumocystomycetes</taxon>
        <taxon>Pneumocystaceae</taxon>
        <taxon>Pneumocystis</taxon>
    </lineage>
</organism>
<dbReference type="AlphaFoldDB" id="M7NJX7"/>
<dbReference type="VEuPathDB" id="FungiDB:PNEG_02709"/>
<dbReference type="GO" id="GO:0003714">
    <property type="term" value="F:transcription corepressor activity"/>
    <property type="evidence" value="ECO:0007669"/>
    <property type="project" value="InterPro"/>
</dbReference>
<evidence type="ECO:0000313" key="6">
    <source>
        <dbReference type="EMBL" id="EMR08928.1"/>
    </source>
</evidence>
<dbReference type="Proteomes" id="UP000011958">
    <property type="component" value="Unassembled WGS sequence"/>
</dbReference>
<dbReference type="FunFam" id="1.20.960.30:FF:000001">
    <property type="entry name" value="F-box-like/WD repeat-containing protein TBL1XR1"/>
    <property type="match status" value="1"/>
</dbReference>
<dbReference type="GO" id="GO:0006357">
    <property type="term" value="P:regulation of transcription by RNA polymerase II"/>
    <property type="evidence" value="ECO:0007669"/>
    <property type="project" value="TreeGrafter"/>
</dbReference>
<dbReference type="InterPro" id="IPR020472">
    <property type="entry name" value="WD40_PAC1"/>
</dbReference>
<comment type="subcellular location">
    <subcellularLocation>
        <location evidence="1">Nucleus</location>
    </subcellularLocation>
</comment>
<dbReference type="InterPro" id="IPR045183">
    <property type="entry name" value="Ebi-like"/>
</dbReference>
<dbReference type="PROSITE" id="PS50294">
    <property type="entry name" value="WD_REPEATS_REGION"/>
    <property type="match status" value="4"/>
</dbReference>
<dbReference type="GeneID" id="19896400"/>
<dbReference type="SMART" id="SM00667">
    <property type="entry name" value="LisH"/>
    <property type="match status" value="1"/>
</dbReference>
<keyword evidence="3" id="KW-0677">Repeat</keyword>
<evidence type="ECO:0000256" key="1">
    <source>
        <dbReference type="ARBA" id="ARBA00004123"/>
    </source>
</evidence>
<evidence type="ECO:0000256" key="5">
    <source>
        <dbReference type="PROSITE-ProRule" id="PRU00221"/>
    </source>
</evidence>
<dbReference type="STRING" id="1069680.M7NJX7"/>
<evidence type="ECO:0000313" key="7">
    <source>
        <dbReference type="Proteomes" id="UP000011958"/>
    </source>
</evidence>
<name>M7NJX7_PNEMU</name>
<dbReference type="PROSITE" id="PS00678">
    <property type="entry name" value="WD_REPEATS_1"/>
    <property type="match status" value="2"/>
</dbReference>
<keyword evidence="2 5" id="KW-0853">WD repeat</keyword>
<dbReference type="CDD" id="cd00200">
    <property type="entry name" value="WD40"/>
    <property type="match status" value="1"/>
</dbReference>
<dbReference type="Gene3D" id="2.130.10.10">
    <property type="entry name" value="YVTN repeat-like/Quinoprotein amine dehydrogenase"/>
    <property type="match status" value="1"/>
</dbReference>
<feature type="repeat" description="WD" evidence="5">
    <location>
        <begin position="254"/>
        <end position="288"/>
    </location>
</feature>
<dbReference type="InterPro" id="IPR006594">
    <property type="entry name" value="LisH"/>
</dbReference>
<evidence type="ECO:0008006" key="8">
    <source>
        <dbReference type="Google" id="ProtNLM"/>
    </source>
</evidence>
<dbReference type="RefSeq" id="XP_007874734.1">
    <property type="nucleotide sequence ID" value="XM_007876543.1"/>
</dbReference>
<dbReference type="InterPro" id="IPR019775">
    <property type="entry name" value="WD40_repeat_CS"/>
</dbReference>
<reference evidence="7" key="1">
    <citation type="journal article" date="2016" name="Nat. Commun.">
        <title>Genome analysis of three Pneumocystis species reveals adaptation mechanisms to life exclusively in mammalian hosts.</title>
        <authorList>
            <person name="Ma L."/>
            <person name="Chen Z."/>
            <person name="Huang D.W."/>
            <person name="Kutty G."/>
            <person name="Ishihara M."/>
            <person name="Wang H."/>
            <person name="Abouelleil A."/>
            <person name="Bishop L."/>
            <person name="Davey E."/>
            <person name="Deng R."/>
            <person name="Deng X."/>
            <person name="Fan L."/>
            <person name="Fantoni G."/>
            <person name="Fitzgerald M."/>
            <person name="Gogineni E."/>
            <person name="Goldberg J.M."/>
            <person name="Handley G."/>
            <person name="Hu X."/>
            <person name="Huber C."/>
            <person name="Jiao X."/>
            <person name="Jones K."/>
            <person name="Levin J.Z."/>
            <person name="Liu Y."/>
            <person name="Macdonald P."/>
            <person name="Melnikov A."/>
            <person name="Raley C."/>
            <person name="Sassi M."/>
            <person name="Sherman B.T."/>
            <person name="Song X."/>
            <person name="Sykes S."/>
            <person name="Tran B."/>
            <person name="Walsh L."/>
            <person name="Xia Y."/>
            <person name="Yang J."/>
            <person name="Young S."/>
            <person name="Zeng Q."/>
            <person name="Zheng X."/>
            <person name="Stephens R."/>
            <person name="Nusbaum C."/>
            <person name="Birren B.W."/>
            <person name="Azadi P."/>
            <person name="Lempicki R.A."/>
            <person name="Cuomo C.A."/>
            <person name="Kovacs J.A."/>
        </authorList>
    </citation>
    <scope>NUCLEOTIDE SEQUENCE [LARGE SCALE GENOMIC DNA]</scope>
    <source>
        <strain evidence="7">B123</strain>
    </source>
</reference>
<dbReference type="PANTHER" id="PTHR22846">
    <property type="entry name" value="WD40 REPEAT PROTEIN"/>
    <property type="match status" value="1"/>
</dbReference>
<evidence type="ECO:0000256" key="3">
    <source>
        <dbReference type="ARBA" id="ARBA00022737"/>
    </source>
</evidence>
<dbReference type="InterPro" id="IPR001680">
    <property type="entry name" value="WD40_rpt"/>
</dbReference>
<evidence type="ECO:0000256" key="2">
    <source>
        <dbReference type="ARBA" id="ARBA00022574"/>
    </source>
</evidence>
<dbReference type="eggNOG" id="KOG0273">
    <property type="taxonomic scope" value="Eukaryota"/>
</dbReference>
<dbReference type="PANTHER" id="PTHR22846:SF2">
    <property type="entry name" value="F-BOX-LIKE_WD REPEAT-CONTAINING PROTEIN EBI"/>
    <property type="match status" value="1"/>
</dbReference>
<feature type="repeat" description="WD" evidence="5">
    <location>
        <begin position="295"/>
        <end position="336"/>
    </location>
</feature>
<sequence>MNSNEVNYLIWRYLQESGFEHTTFTFQHESSAHLEDNRWSKEVSAGALINVLQKGLQYMEVEAHVDKNGSIKRCMLPFSLIGRHLCENGETVLPEVIETDLQEEKEKRVSLNMEDNEIYESNKGESLEFSEFSESKELKELMESREMNVFEGSNESRIERLNFPESSCFLEEKSHLELEASTISPTNASWLTKKMEKVVLLCGHQENVFTGAWNPVYLDFVATASADATVRIWNLLEKDSVNSLLDNLVLNCTPLNEKKDITSISWDNSGNYIAAGSYDGQVRIWSLKGTLKYLFTAHHGPIMGIKWNSKNNLLLTASCDSYVIAWDMFNGTLKHVYDRRPCAITDIEWISDETFASSGKDGSLDFWSAEKAELLRRWEGHSKEINSIKFNPHNNLLLSCSDDFAVKIWSLDISSPQKIFLGHSKSVVEVQWKPQQKTDEVIIFVSCSLDGTIKVWNTIQSSPLHSLSHGWAFFTISFNPSGDILAAGTKDGSVILYDIKEGYLCGKYDKSIDKNPNKNSVIEHVFDVSWSKKGDRIIVCRANSVAEVIYCG</sequence>
<dbReference type="Pfam" id="PF00400">
    <property type="entry name" value="WD40"/>
    <property type="match status" value="6"/>
</dbReference>
<dbReference type="PROSITE" id="PS50082">
    <property type="entry name" value="WD_REPEATS_2"/>
    <property type="match status" value="6"/>
</dbReference>
<accession>M7NJX7</accession>
<keyword evidence="7" id="KW-1185">Reference proteome</keyword>
<proteinExistence type="predicted"/>
<feature type="repeat" description="WD" evidence="5">
    <location>
        <begin position="466"/>
        <end position="502"/>
    </location>
</feature>
<dbReference type="Pfam" id="PF08513">
    <property type="entry name" value="LisH"/>
    <property type="match status" value="1"/>
</dbReference>
<comment type="caution">
    <text evidence="6">The sequence shown here is derived from an EMBL/GenBank/DDBJ whole genome shotgun (WGS) entry which is preliminary data.</text>
</comment>
<dbReference type="SUPFAM" id="SSF50978">
    <property type="entry name" value="WD40 repeat-like"/>
    <property type="match status" value="1"/>
</dbReference>
<dbReference type="PRINTS" id="PR00320">
    <property type="entry name" value="GPROTEINBRPT"/>
</dbReference>
<dbReference type="InterPro" id="IPR036322">
    <property type="entry name" value="WD40_repeat_dom_sf"/>
</dbReference>
<dbReference type="EMBL" id="AFWA02000007">
    <property type="protein sequence ID" value="EMR08928.1"/>
    <property type="molecule type" value="Genomic_DNA"/>
</dbReference>
<evidence type="ECO:0000256" key="4">
    <source>
        <dbReference type="ARBA" id="ARBA00023242"/>
    </source>
</evidence>
<dbReference type="Gene3D" id="1.20.960.30">
    <property type="match status" value="1"/>
</dbReference>
<dbReference type="InterPro" id="IPR015943">
    <property type="entry name" value="WD40/YVTN_repeat-like_dom_sf"/>
</dbReference>
<dbReference type="SMART" id="SM00320">
    <property type="entry name" value="WD40"/>
    <property type="match status" value="7"/>
</dbReference>
<dbReference type="HOGENOM" id="CLU_007609_1_1_1"/>
<gene>
    <name evidence="6" type="ORF">PNEG_02709</name>
</gene>